<reference evidence="1 2" key="1">
    <citation type="submission" date="2015-01" db="EMBL/GenBank/DDBJ databases">
        <title>Evolution of Trichinella species and genotypes.</title>
        <authorList>
            <person name="Korhonen P.K."/>
            <person name="Edoardo P."/>
            <person name="Giuseppe L.R."/>
            <person name="Gasser R.B."/>
        </authorList>
    </citation>
    <scope>NUCLEOTIDE SEQUENCE [LARGE SCALE GENOMIC DNA]</scope>
    <source>
        <strain evidence="1">ISS2496</strain>
    </source>
</reference>
<dbReference type="InterPro" id="IPR012677">
    <property type="entry name" value="Nucleotide-bd_a/b_plait_sf"/>
</dbReference>
<comment type="caution">
    <text evidence="1">The sequence shown here is derived from an EMBL/GenBank/DDBJ whole genome shotgun (WGS) entry which is preliminary data.</text>
</comment>
<dbReference type="GO" id="GO:0004842">
    <property type="term" value="F:ubiquitin-protein transferase activity"/>
    <property type="evidence" value="ECO:0007669"/>
    <property type="project" value="InterPro"/>
</dbReference>
<dbReference type="EMBL" id="JYDQ01000001">
    <property type="protein sequence ID" value="KRY24036.1"/>
    <property type="molecule type" value="Genomic_DNA"/>
</dbReference>
<organism evidence="1 2">
    <name type="scientific">Trichinella patagoniensis</name>
    <dbReference type="NCBI Taxonomy" id="990121"/>
    <lineage>
        <taxon>Eukaryota</taxon>
        <taxon>Metazoa</taxon>
        <taxon>Ecdysozoa</taxon>
        <taxon>Nematoda</taxon>
        <taxon>Enoplea</taxon>
        <taxon>Dorylaimia</taxon>
        <taxon>Trichinellida</taxon>
        <taxon>Trichinellidae</taxon>
        <taxon>Trichinella</taxon>
    </lineage>
</organism>
<dbReference type="AlphaFoldDB" id="A0A0V1AH43"/>
<dbReference type="OrthoDB" id="1923159at2759"/>
<evidence type="ECO:0000313" key="2">
    <source>
        <dbReference type="Proteomes" id="UP000054783"/>
    </source>
</evidence>
<evidence type="ECO:0000313" key="1">
    <source>
        <dbReference type="EMBL" id="KRY24036.1"/>
    </source>
</evidence>
<dbReference type="GO" id="GO:0016567">
    <property type="term" value="P:protein ubiquitination"/>
    <property type="evidence" value="ECO:0007669"/>
    <property type="project" value="TreeGrafter"/>
</dbReference>
<sequence length="177" mass="20780">MSEFFESLKKNRKILRVVPGNVVYVLKMPIHLANEYTIRRPEFFGKFGLIERIVIKPFPPILQHITAAVYIKYYNKEDGIKAVALGSKKWPRMKISFGGMRYCNAFLDNMRCENELCNYWHCLEDKEAHFTVKELNKGKISQYSKKLISEYLQKLEMHEKQEAKNDVNDSAAHKDCL</sequence>
<dbReference type="STRING" id="990121.A0A0V1AH43"/>
<dbReference type="GO" id="GO:0030014">
    <property type="term" value="C:CCR4-NOT complex"/>
    <property type="evidence" value="ECO:0007669"/>
    <property type="project" value="InterPro"/>
</dbReference>
<gene>
    <name evidence="1" type="primary">Cnot4</name>
    <name evidence="1" type="ORF">T12_16202</name>
</gene>
<proteinExistence type="predicted"/>
<accession>A0A0V1AH43</accession>
<dbReference type="InterPro" id="IPR039780">
    <property type="entry name" value="Mot2"/>
</dbReference>
<keyword evidence="2" id="KW-1185">Reference proteome</keyword>
<dbReference type="PANTHER" id="PTHR12603:SF0">
    <property type="entry name" value="CCR4-NOT TRANSCRIPTION COMPLEX SUBUNIT 4"/>
    <property type="match status" value="1"/>
</dbReference>
<dbReference type="PANTHER" id="PTHR12603">
    <property type="entry name" value="CCR4-NOT TRANSCRIPTION COMPLEX RELATED"/>
    <property type="match status" value="1"/>
</dbReference>
<name>A0A0V1AH43_9BILA</name>
<dbReference type="Proteomes" id="UP000054783">
    <property type="component" value="Unassembled WGS sequence"/>
</dbReference>
<dbReference type="Gene3D" id="3.30.70.330">
    <property type="match status" value="1"/>
</dbReference>
<protein>
    <submittedName>
        <fullName evidence="1">CCR4-NOT transcription complex subunit 4</fullName>
    </submittedName>
</protein>